<feature type="region of interest" description="Disordered" evidence="1">
    <location>
        <begin position="2354"/>
        <end position="2379"/>
    </location>
</feature>
<feature type="region of interest" description="Disordered" evidence="1">
    <location>
        <begin position="2131"/>
        <end position="2163"/>
    </location>
</feature>
<dbReference type="InterPro" id="IPR036866">
    <property type="entry name" value="RibonucZ/Hydroxyglut_hydro"/>
</dbReference>
<feature type="compositionally biased region" description="Basic residues" evidence="1">
    <location>
        <begin position="642"/>
        <end position="656"/>
    </location>
</feature>
<feature type="compositionally biased region" description="Basic and acidic residues" evidence="1">
    <location>
        <begin position="2144"/>
        <end position="2161"/>
    </location>
</feature>
<feature type="region of interest" description="Disordered" evidence="1">
    <location>
        <begin position="1600"/>
        <end position="1624"/>
    </location>
</feature>
<dbReference type="InterPro" id="IPR052159">
    <property type="entry name" value="Competence_DNA_uptake"/>
</dbReference>
<proteinExistence type="predicted"/>
<name>A0A2K0UEY0_TRIHA</name>
<dbReference type="PANTHER" id="PTHR30619:SF1">
    <property type="entry name" value="RECOMBINATION PROTEIN 2"/>
    <property type="match status" value="1"/>
</dbReference>
<evidence type="ECO:0000259" key="2">
    <source>
        <dbReference type="Pfam" id="PF20248"/>
    </source>
</evidence>
<dbReference type="EMBL" id="MTYI01000046">
    <property type="protein sequence ID" value="PNP56350.1"/>
    <property type="molecule type" value="Genomic_DNA"/>
</dbReference>
<dbReference type="Gene3D" id="3.60.15.10">
    <property type="entry name" value="Ribonuclease Z/Hydroxyacylglutathione hydrolase-like"/>
    <property type="match status" value="1"/>
</dbReference>
<dbReference type="InterPro" id="IPR046538">
    <property type="entry name" value="DUF6603"/>
</dbReference>
<dbReference type="SUPFAM" id="SSF56281">
    <property type="entry name" value="Metallo-hydrolase/oxidoreductase"/>
    <property type="match status" value="1"/>
</dbReference>
<gene>
    <name evidence="3" type="ORF">THARTR1_03506</name>
</gene>
<reference evidence="3 4" key="1">
    <citation type="submission" date="2017-02" db="EMBL/GenBank/DDBJ databases">
        <title>Genomes of Trichoderma spp. with biocontrol activity.</title>
        <authorList>
            <person name="Gardiner D."/>
            <person name="Kazan K."/>
            <person name="Vos C."/>
            <person name="Harvey P."/>
        </authorList>
    </citation>
    <scope>NUCLEOTIDE SEQUENCE [LARGE SCALE GENOMIC DNA]</scope>
    <source>
        <strain evidence="3 4">Tr1</strain>
    </source>
</reference>
<feature type="region of interest" description="Disordered" evidence="1">
    <location>
        <begin position="2416"/>
        <end position="2444"/>
    </location>
</feature>
<feature type="region of interest" description="Disordered" evidence="1">
    <location>
        <begin position="630"/>
        <end position="664"/>
    </location>
</feature>
<accession>A0A2K0UEY0</accession>
<protein>
    <recommendedName>
        <fullName evidence="2">DUF6603 domain-containing protein</fullName>
    </recommendedName>
</protein>
<dbReference type="Proteomes" id="UP000236290">
    <property type="component" value="Unassembled WGS sequence"/>
</dbReference>
<organism evidence="3 4">
    <name type="scientific">Trichoderma harzianum</name>
    <name type="common">Hypocrea lixii</name>
    <dbReference type="NCBI Taxonomy" id="5544"/>
    <lineage>
        <taxon>Eukaryota</taxon>
        <taxon>Fungi</taxon>
        <taxon>Dikarya</taxon>
        <taxon>Ascomycota</taxon>
        <taxon>Pezizomycotina</taxon>
        <taxon>Sordariomycetes</taxon>
        <taxon>Hypocreomycetidae</taxon>
        <taxon>Hypocreales</taxon>
        <taxon>Hypocreaceae</taxon>
        <taxon>Trichoderma</taxon>
    </lineage>
</organism>
<evidence type="ECO:0000256" key="1">
    <source>
        <dbReference type="SAM" id="MobiDB-lite"/>
    </source>
</evidence>
<feature type="compositionally biased region" description="Basic and acidic residues" evidence="1">
    <location>
        <begin position="2416"/>
        <end position="2432"/>
    </location>
</feature>
<evidence type="ECO:0000313" key="3">
    <source>
        <dbReference type="EMBL" id="PNP56350.1"/>
    </source>
</evidence>
<dbReference type="PANTHER" id="PTHR30619">
    <property type="entry name" value="DNA INTERNALIZATION/COMPETENCE PROTEIN COMEC/REC2"/>
    <property type="match status" value="1"/>
</dbReference>
<dbReference type="Pfam" id="PF20248">
    <property type="entry name" value="DUF6603"/>
    <property type="match status" value="1"/>
</dbReference>
<feature type="domain" description="DUF6603" evidence="2">
    <location>
        <begin position="1624"/>
        <end position="2197"/>
    </location>
</feature>
<dbReference type="OrthoDB" id="5352492at2759"/>
<sequence length="2467" mass="274711">MEAVSGEWEAKRRANNNHWGRMKELLDLIKCFFSAHHELLQKHIEMAHYRVESFHINVGAGDAAIHLLTSEPVFGDSRRLVEQAWMIDGGRAPGGAVQAALENIIRQIEREYVCQQPSLQENPNQAAYRYLYFDGFVITHWDGDHYEGVIAYLFKLARDAANKNIGTTNPLILDRVFYDKQTWKPKSWFYAPWKINKTNMDIDNENNLAIQVQDNAGETRVALGTLRARWDYQALLGRNFFKSWDDDNSWQQHWPQMGTLDGLLAVNPPRQPGMRQYAKFPGLYCVAVSERCLYKGANALHTPQNKSSIVLLVIWGDKHISHYFAGDAHDTLEKDVADWTKYETPEGIKDRQVTSMKLSHHGSRSSNPPQMIVDFSPRNVVVSAGLQYGHPRWEIIWILASWFRFQKSIDASENKAPRWRPFLPCQLPSYLLKNEYGMYDPHKWSISEMYNPQGTLRPWLDAYQEQYIEERNERGLTAIPLSPLEEFADWVNKYNLWYGKVPDDDVQRQKICDMTYSMMTDLTSLPYGPEPTWVSNIVWTTNMFGWRVPVNIPRLGVEKVVAINIISAPNDSGFDGRVEVVYQNQKPFIFSNPSFVWKLPHVNTLHAFAIANEEEPRKVSLFANPGEDRPGAWDLSRGNPKFPKKTTKKSTRRNNHQRQGSWIDVGLLDSSESESDGDSWSDIDGEAKTLVVERRHVPLHIAASPAVYIASESLISEKAKFPADVPVIPLPREHDHFGLVDTLHYRLFSLSSIPNAKEEASLADDDEWFLWFRLFFQWNYDSPGTPAGFNLAMIPVAWPLNSSTGLEFKLTFPFGGRSLTMSTSAGAELTFSNVKVDKPALQSMLVKRRTLVFGLEALPADKPLVTTLGEVAGMVTSDPTLSGHPVLKLFGPIKLTLNTTKDFRNALWFRPSINYQTHLRLGFQADHSVISKWLGKCLPSITIESVTVVARKKAQFAFGADADRIEPEGSLTFLLQFSIPGLGFDAALNLETSSATLTLTMRKPKTALEINAMREDALDAIVTWLCTTLKLKSLEITSILDKAKSEDGGAVDRSTIFPRRMQLILNLDEKGNIKGVDSVDITLEACLKIGKASTAALAKKPILFMLKFGWSKSLGVFLKGNLWCSVPATPYDEYGKALPEYEPYMELDPLTDPDPDNQLRTLDIENLLASPSGEPFKLPAGIPTQTYRTEIELSQEKIWFSGAIRCPTPNRDTADKSKPPPIALDDLQLDAGYNWGVKSPDDEGFSMRLAVAVKLYENGKFDPDKDPDLQELQAANLHGMLAYDKGNWKLAADVSNLNIGHLASFWHNGDQNDVIDFLGKIEIEYAGLEYSYAKGGAGTHFKFTGILALGEILKLGLTYENQGSDNWLFEGSLAAESKDGTACTIKQVLDALIDTKNISGLPTAILDAQLGGKRGEKPLRVICAKHKKMTVFALLINIGSISLWFVQFRLEGQLVKRLVKATISKISVDVPVFNTTLDSPFEQMFFMWVQDTSYKPGEKNDTAVPGISQAEFEILKECLTTKVQISEEELLLYKPRKQEKRPGTETVVSAGSHFVVVAKSPSAGKTSVILDYAFGKPNKKSGGKKSSIRSYDGQNRALMAAKDGKDGQVDPTGSEKGSKAPHKMTLGPLSVENIGLWYKSDDKGDGVLGITLDATLLMGPIGIALLGFTIGVPLNSTTSLSNPPSVKDITFGLQGLIVSLDRPPLTVAGGFMHDTSDPKVDMYAGGLIIGFKPWMFQAMGVYATVSKDDITKPSSSSVISLSPFSQNIRLTDDGEEKEEEGNKFTFAFIFCKLNGPLFSVGFADFAGLVGGFGMNSDIALPTVEQVVEFPFVAERGEGTKETPVDMMKRLMRGIWFRPAEGLYWAAAGVRITAFQMLAANIVIVVQFGAGLQFGLFGVATCDVPALESPVKFAHVELGIICTFDVNRGVFKLEAQLSPRSFVLAPQCHITGGLAMYAWFKDDVKDNIAAGDWVLTLGGYHQAFSPPAQYPKPPRLGISWSLDSCLSVTGEAYFAITPKVCMGGGRLHAALSLGALYAWFDAIVDFLINFEPFHFQLQSRLSVGVRFTMDLWIVTVRINAEVSAGLDMSGPPFGGVVHVDFWVFGFDVNFGARPQPPPDVTLERFWKVVLKSSGSSPPSMLMSDDDMKKEDENKDGDKKKQDNPAILLTCESGLEPAPPGTTAKDDDPWLVRGGSFSFLVTFQFAINKATLVEVRDDKDCKRATATIKEEHQKVYGKPMQLTDSLTSEAKILVKSSTPKPLDDHRFSIMKDWHAMEWRIEPIVKPVQSSIWGIYNRSEDPSIAGNHVKQLLNGEKATITLVMGLAIKPPCPGLADDKVNPFNIVQDRMKQVFDDGDKKKHSSYFPNTPYSDKAWSPRGQSESWEQVRKTWQDIGRKTPEDAVKIWAKRLGFEVQKDEVTKTRDEKDGDDPEKINRRKPAPLVGTPPKELLRRFKTMVPAVPLVAVGYS</sequence>
<feature type="compositionally biased region" description="Low complexity" evidence="1">
    <location>
        <begin position="2131"/>
        <end position="2141"/>
    </location>
</feature>
<comment type="caution">
    <text evidence="3">The sequence shown here is derived from an EMBL/GenBank/DDBJ whole genome shotgun (WGS) entry which is preliminary data.</text>
</comment>
<evidence type="ECO:0000313" key="4">
    <source>
        <dbReference type="Proteomes" id="UP000236290"/>
    </source>
</evidence>